<dbReference type="CDD" id="cd00156">
    <property type="entry name" value="REC"/>
    <property type="match status" value="1"/>
</dbReference>
<protein>
    <recommendedName>
        <fullName evidence="1">Stage 0 sporulation protein A homolog</fullName>
    </recommendedName>
</protein>
<dbReference type="Proteomes" id="UP000615234">
    <property type="component" value="Unassembled WGS sequence"/>
</dbReference>
<comment type="caution">
    <text evidence="6">The sequence shown here is derived from an EMBL/GenBank/DDBJ whole genome shotgun (WGS) entry which is preliminary data.</text>
</comment>
<organism evidence="6 7">
    <name type="scientific">Coprococcus hominis</name>
    <name type="common">ex Liu et al. 2022</name>
    <dbReference type="NCBI Taxonomy" id="2763039"/>
    <lineage>
        <taxon>Bacteria</taxon>
        <taxon>Bacillati</taxon>
        <taxon>Bacillota</taxon>
        <taxon>Clostridia</taxon>
        <taxon>Lachnospirales</taxon>
        <taxon>Lachnospiraceae</taxon>
        <taxon>Coprococcus</taxon>
    </lineage>
</organism>
<dbReference type="GO" id="GO:0003677">
    <property type="term" value="F:DNA binding"/>
    <property type="evidence" value="ECO:0007669"/>
    <property type="project" value="InterPro"/>
</dbReference>
<dbReference type="Pfam" id="PF04397">
    <property type="entry name" value="LytTR"/>
    <property type="match status" value="1"/>
</dbReference>
<evidence type="ECO:0000256" key="1">
    <source>
        <dbReference type="ARBA" id="ARBA00018672"/>
    </source>
</evidence>
<evidence type="ECO:0000313" key="6">
    <source>
        <dbReference type="EMBL" id="MBC5663235.1"/>
    </source>
</evidence>
<dbReference type="PANTHER" id="PTHR37299:SF1">
    <property type="entry name" value="STAGE 0 SPORULATION PROTEIN A HOMOLOG"/>
    <property type="match status" value="1"/>
</dbReference>
<dbReference type="InterPro" id="IPR001789">
    <property type="entry name" value="Sig_transdc_resp-reg_receiver"/>
</dbReference>
<dbReference type="AlphaFoldDB" id="A0A8I0DUM4"/>
<dbReference type="Gene3D" id="2.40.50.1020">
    <property type="entry name" value="LytTr DNA-binding domain"/>
    <property type="match status" value="1"/>
</dbReference>
<dbReference type="Gene3D" id="3.40.50.2300">
    <property type="match status" value="1"/>
</dbReference>
<dbReference type="InterPro" id="IPR007492">
    <property type="entry name" value="LytTR_DNA-bd_dom"/>
</dbReference>
<reference evidence="6 7" key="1">
    <citation type="submission" date="2020-08" db="EMBL/GenBank/DDBJ databases">
        <title>Genome public.</title>
        <authorList>
            <person name="Liu C."/>
            <person name="Sun Q."/>
        </authorList>
    </citation>
    <scope>NUCLEOTIDE SEQUENCE [LARGE SCALE GENOMIC DNA]</scope>
    <source>
        <strain evidence="6 7">NSJ-10</strain>
    </source>
</reference>
<dbReference type="EMBL" id="JACOOX010000005">
    <property type="protein sequence ID" value="MBC5663235.1"/>
    <property type="molecule type" value="Genomic_DNA"/>
</dbReference>
<comment type="function">
    <text evidence="2">May play the central regulatory role in sporulation. It may be an element of the effector pathway responsible for the activation of sporulation genes in response to nutritional stress. Spo0A may act in concert with spo0H (a sigma factor) to control the expression of some genes that are critical to the sporulation process.</text>
</comment>
<dbReference type="GO" id="GO:0000156">
    <property type="term" value="F:phosphorelay response regulator activity"/>
    <property type="evidence" value="ECO:0007669"/>
    <property type="project" value="InterPro"/>
</dbReference>
<dbReference type="RefSeq" id="WP_181986573.1">
    <property type="nucleotide sequence ID" value="NZ_JACOOX010000005.1"/>
</dbReference>
<proteinExistence type="predicted"/>
<dbReference type="PROSITE" id="PS50110">
    <property type="entry name" value="RESPONSE_REGULATORY"/>
    <property type="match status" value="1"/>
</dbReference>
<evidence type="ECO:0000259" key="4">
    <source>
        <dbReference type="PROSITE" id="PS50110"/>
    </source>
</evidence>
<name>A0A8I0DUM4_9FIRM</name>
<evidence type="ECO:0000256" key="2">
    <source>
        <dbReference type="ARBA" id="ARBA00024867"/>
    </source>
</evidence>
<keyword evidence="7" id="KW-1185">Reference proteome</keyword>
<dbReference type="SMART" id="SM00850">
    <property type="entry name" value="LytTR"/>
    <property type="match status" value="1"/>
</dbReference>
<dbReference type="InterPro" id="IPR011006">
    <property type="entry name" value="CheY-like_superfamily"/>
</dbReference>
<feature type="domain" description="Response regulatory" evidence="4">
    <location>
        <begin position="4"/>
        <end position="124"/>
    </location>
</feature>
<evidence type="ECO:0000259" key="5">
    <source>
        <dbReference type="PROSITE" id="PS50930"/>
    </source>
</evidence>
<feature type="domain" description="HTH LytTR-type" evidence="5">
    <location>
        <begin position="135"/>
        <end position="234"/>
    </location>
</feature>
<evidence type="ECO:0000256" key="3">
    <source>
        <dbReference type="PROSITE-ProRule" id="PRU00169"/>
    </source>
</evidence>
<keyword evidence="3" id="KW-0597">Phosphoprotein</keyword>
<dbReference type="PROSITE" id="PS50930">
    <property type="entry name" value="HTH_LYTTR"/>
    <property type="match status" value="1"/>
</dbReference>
<feature type="modified residue" description="4-aspartylphosphate" evidence="3">
    <location>
        <position position="61"/>
    </location>
</feature>
<sequence>MKLKLLICDDSDLQLKETTSFAHSCLDAFESLTFKIDSCEPEKLKKMLETDTINYDIAILDIEMGDFNGIDFASELNQCCPQCSVIFLTSHTDYISDSYEVRHIYYVTKDSIQEYLPKALDKAIQLVIERKTRFLDVISNRKRYTLPCDTITHIERLSREIIIYTDNGEAYKVYESLQAVSERLPSYFSQCHSSFTVNLRYVKNLSSQETELINKIKLPVGRRYAKPFKADYLKYISEHAML</sequence>
<dbReference type="SUPFAM" id="SSF52172">
    <property type="entry name" value="CheY-like"/>
    <property type="match status" value="1"/>
</dbReference>
<dbReference type="SMART" id="SM00448">
    <property type="entry name" value="REC"/>
    <property type="match status" value="1"/>
</dbReference>
<evidence type="ECO:0000313" key="7">
    <source>
        <dbReference type="Proteomes" id="UP000615234"/>
    </source>
</evidence>
<gene>
    <name evidence="6" type="ORF">H8S09_10075</name>
</gene>
<accession>A0A8I0DUM4</accession>
<dbReference type="PANTHER" id="PTHR37299">
    <property type="entry name" value="TRANSCRIPTIONAL REGULATOR-RELATED"/>
    <property type="match status" value="1"/>
</dbReference>
<dbReference type="InterPro" id="IPR046947">
    <property type="entry name" value="LytR-like"/>
</dbReference>
<dbReference type="Pfam" id="PF00072">
    <property type="entry name" value="Response_reg"/>
    <property type="match status" value="1"/>
</dbReference>